<organism evidence="1 2">
    <name type="scientific">Nakamurella multipartita (strain ATCC 700099 / DSM 44233 / CIP 104796 / JCM 9543 / NBRC 105858 / Y-104)</name>
    <name type="common">Microsphaera multipartita</name>
    <dbReference type="NCBI Taxonomy" id="479431"/>
    <lineage>
        <taxon>Bacteria</taxon>
        <taxon>Bacillati</taxon>
        <taxon>Actinomycetota</taxon>
        <taxon>Actinomycetes</taxon>
        <taxon>Nakamurellales</taxon>
        <taxon>Nakamurellaceae</taxon>
        <taxon>Nakamurella</taxon>
    </lineage>
</organism>
<keyword evidence="2" id="KW-1185">Reference proteome</keyword>
<gene>
    <name evidence="1" type="ordered locus">Namu_4195</name>
</gene>
<accession>C8XIL9</accession>
<name>C8XIL9_NAKMY</name>
<protein>
    <submittedName>
        <fullName evidence="1">Rhamnan synthesis F</fullName>
    </submittedName>
</protein>
<dbReference type="HOGENOM" id="CLU_025374_0_0_11"/>
<evidence type="ECO:0000313" key="1">
    <source>
        <dbReference type="EMBL" id="ACV80484.1"/>
    </source>
</evidence>
<dbReference type="Proteomes" id="UP000002218">
    <property type="component" value="Chromosome"/>
</dbReference>
<reference evidence="2" key="1">
    <citation type="submission" date="2009-09" db="EMBL/GenBank/DDBJ databases">
        <title>The complete genome of Nakamurella multipartita DSM 44233.</title>
        <authorList>
            <consortium name="US DOE Joint Genome Institute (JGI-PGF)"/>
            <person name="Lucas S."/>
            <person name="Copeland A."/>
            <person name="Lapidus A."/>
            <person name="Glavina del Rio T."/>
            <person name="Dalin E."/>
            <person name="Tice H."/>
            <person name="Bruce D."/>
            <person name="Goodwin L."/>
            <person name="Pitluck S."/>
            <person name="Kyrpides N."/>
            <person name="Mavromatis K."/>
            <person name="Ivanova N."/>
            <person name="Ovchinnikova G."/>
            <person name="Sims D."/>
            <person name="Meincke L."/>
            <person name="Brettin T."/>
            <person name="Detter J.C."/>
            <person name="Han C."/>
            <person name="Larimer F."/>
            <person name="Land M."/>
            <person name="Hauser L."/>
            <person name="Markowitz V."/>
            <person name="Cheng J.-F."/>
            <person name="Hugenholtz P."/>
            <person name="Woyke T."/>
            <person name="Wu D."/>
            <person name="Klenk H.-P."/>
            <person name="Eisen J.A."/>
        </authorList>
    </citation>
    <scope>NUCLEOTIDE SEQUENCE [LARGE SCALE GENOMIC DNA]</scope>
    <source>
        <strain evidence="2">ATCC 700099 / DSM 44233 / CIP 104796 / JCM 9543 / NBRC 105858 / Y-104</strain>
    </source>
</reference>
<dbReference type="InParanoid" id="C8XIL9"/>
<reference evidence="1 2" key="2">
    <citation type="journal article" date="2010" name="Stand. Genomic Sci.">
        <title>Complete genome sequence of Nakamurella multipartita type strain (Y-104).</title>
        <authorList>
            <person name="Tice H."/>
            <person name="Mayilraj S."/>
            <person name="Sims D."/>
            <person name="Lapidus A."/>
            <person name="Nolan M."/>
            <person name="Lucas S."/>
            <person name="Glavina Del Rio T."/>
            <person name="Copeland A."/>
            <person name="Cheng J.F."/>
            <person name="Meincke L."/>
            <person name="Bruce D."/>
            <person name="Goodwin L."/>
            <person name="Pitluck S."/>
            <person name="Ivanova N."/>
            <person name="Mavromatis K."/>
            <person name="Ovchinnikova G."/>
            <person name="Pati A."/>
            <person name="Chen A."/>
            <person name="Palaniappan K."/>
            <person name="Land M."/>
            <person name="Hauser L."/>
            <person name="Chang Y.J."/>
            <person name="Jeffries C.D."/>
            <person name="Detter J.C."/>
            <person name="Brettin T."/>
            <person name="Rohde M."/>
            <person name="Goker M."/>
            <person name="Bristow J."/>
            <person name="Eisen J.A."/>
            <person name="Markowitz V."/>
            <person name="Hugenholtz P."/>
            <person name="Kyrpides N.C."/>
            <person name="Klenk H.P."/>
            <person name="Chen F."/>
        </authorList>
    </citation>
    <scope>NUCLEOTIDE SEQUENCE [LARGE SCALE GENOMIC DNA]</scope>
    <source>
        <strain evidence="2">ATCC 700099 / DSM 44233 / CIP 104796 / JCM 9543 / NBRC 105858 / Y-104</strain>
    </source>
</reference>
<evidence type="ECO:0000313" key="2">
    <source>
        <dbReference type="Proteomes" id="UP000002218"/>
    </source>
</evidence>
<dbReference type="Pfam" id="PF05045">
    <property type="entry name" value="RgpF"/>
    <property type="match status" value="1"/>
</dbReference>
<dbReference type="EMBL" id="CP001737">
    <property type="protein sequence ID" value="ACV80484.1"/>
    <property type="molecule type" value="Genomic_DNA"/>
</dbReference>
<proteinExistence type="predicted"/>
<dbReference type="STRING" id="479431.Namu_4195"/>
<dbReference type="InterPro" id="IPR007739">
    <property type="entry name" value="RgpF"/>
</dbReference>
<dbReference type="AlphaFoldDB" id="C8XIL9"/>
<sequence length="631" mass="72132">MRRVIFYLFYDAQGIVDDYVPYKLNALRPFADHIFVVSNSTLTPEGREKLADVADTVLARENVGFDVWGYKEAMEAFGRDRLAEYDELILMNYTFFGPIFPFAETFTAMDAREDIDFWGLTAHGEVDPNPFPDTTGTLPLHIQSHWIAVRKTMFTSIEFAWYWDKMPMVTSYTDSILQHESKFTQHFADRGFRYSILFDPSRYPTTHPVFDSADLMLGDRCPILKRRMFFHEPTYLERNAILGRRVMEIVSRTDYPVDLIWRNVVRSAEPRTLYTNMSMLSVVPDVDTGFRPDPPLRICVLAHIFYEDMTDEMMGWIGNIPVPFDLVVTTTSAAKKEAIESALEAYALKSVEVRLVESNRGRAESAFLIACRDVLTSGEYDLVLKIHSKKSPQNGANLGQLFKHHSVDNLLSSPGYVASILGMFQSQPSLGMVFPPVVNIGFPTLGHSWFTNREAAHELADQLGIHTIFDRTTPLAPNGTMFWARPESLAKLARHDFDYSQFAAEHEGWSDGMLGHVIERLYGYAVLDAGLRIQCVFNTDWASINYVFLEYKLQRILSMLPAHTQEAVDYLERARAALESPPPPPPPEEPPLALLKHSVDRSYPRFGRFMRPFYHAARATVRTGRRMRKAR</sequence>
<dbReference type="KEGG" id="nml:Namu_4195"/>
<dbReference type="eggNOG" id="COG3754">
    <property type="taxonomic scope" value="Bacteria"/>
</dbReference>